<protein>
    <submittedName>
        <fullName evidence="6">TetR family transcriptional regulator</fullName>
    </submittedName>
</protein>
<evidence type="ECO:0000313" key="6">
    <source>
        <dbReference type="EMBL" id="GGL48164.1"/>
    </source>
</evidence>
<feature type="DNA-binding region" description="H-T-H motif" evidence="4">
    <location>
        <begin position="39"/>
        <end position="58"/>
    </location>
</feature>
<evidence type="ECO:0000256" key="1">
    <source>
        <dbReference type="ARBA" id="ARBA00023015"/>
    </source>
</evidence>
<accession>A0A917S046</accession>
<keyword evidence="2 4" id="KW-0238">DNA-binding</keyword>
<dbReference type="InterPro" id="IPR001647">
    <property type="entry name" value="HTH_TetR"/>
</dbReference>
<evidence type="ECO:0000256" key="3">
    <source>
        <dbReference type="ARBA" id="ARBA00023163"/>
    </source>
</evidence>
<evidence type="ECO:0000256" key="2">
    <source>
        <dbReference type="ARBA" id="ARBA00023125"/>
    </source>
</evidence>
<dbReference type="InterPro" id="IPR025996">
    <property type="entry name" value="MT1864/Rv1816-like_C"/>
</dbReference>
<dbReference type="AlphaFoldDB" id="A0A917S046"/>
<dbReference type="Pfam" id="PF13305">
    <property type="entry name" value="TetR_C_33"/>
    <property type="match status" value="1"/>
</dbReference>
<comment type="caution">
    <text evidence="6">The sequence shown here is derived from an EMBL/GenBank/DDBJ whole genome shotgun (WGS) entry which is preliminary data.</text>
</comment>
<dbReference type="InterPro" id="IPR009057">
    <property type="entry name" value="Homeodomain-like_sf"/>
</dbReference>
<evidence type="ECO:0000259" key="5">
    <source>
        <dbReference type="PROSITE" id="PS50977"/>
    </source>
</evidence>
<sequence>MSPTSAPRTARALARQELTSAITDAARTQLAEVGPAALSVRAVARELGMASSAVYRYVASRDELLTNLIIVGYTELRHTAGDADQSVRRRTDFRGRWQAFARAVRRWALDHPHEYALIYGSPVPGYAAPRTTVEPAIQVLRVLTELLRDIQDHDAAPEPLPVPRALHTSITGMREFGEGISDDLLVRGMMAWGGLLGSISLELFGHLVGAVDDTDAYAEAVINRLAIV</sequence>
<dbReference type="Gene3D" id="1.10.357.10">
    <property type="entry name" value="Tetracycline Repressor, domain 2"/>
    <property type="match status" value="1"/>
</dbReference>
<keyword evidence="7" id="KW-1185">Reference proteome</keyword>
<reference evidence="6" key="1">
    <citation type="journal article" date="2014" name="Int. J. Syst. Evol. Microbiol.">
        <title>Complete genome sequence of Corynebacterium casei LMG S-19264T (=DSM 44701T), isolated from a smear-ripened cheese.</title>
        <authorList>
            <consortium name="US DOE Joint Genome Institute (JGI-PGF)"/>
            <person name="Walter F."/>
            <person name="Albersmeier A."/>
            <person name="Kalinowski J."/>
            <person name="Ruckert C."/>
        </authorList>
    </citation>
    <scope>NUCLEOTIDE SEQUENCE</scope>
    <source>
        <strain evidence="6">CGMCC 4.7306</strain>
    </source>
</reference>
<dbReference type="Proteomes" id="UP000613840">
    <property type="component" value="Unassembled WGS sequence"/>
</dbReference>
<dbReference type="GO" id="GO:0003700">
    <property type="term" value="F:DNA-binding transcription factor activity"/>
    <property type="evidence" value="ECO:0007669"/>
    <property type="project" value="TreeGrafter"/>
</dbReference>
<keyword evidence="3" id="KW-0804">Transcription</keyword>
<dbReference type="SUPFAM" id="SSF46689">
    <property type="entry name" value="Homeodomain-like"/>
    <property type="match status" value="1"/>
</dbReference>
<keyword evidence="1" id="KW-0805">Transcription regulation</keyword>
<dbReference type="InterPro" id="IPR036271">
    <property type="entry name" value="Tet_transcr_reg_TetR-rel_C_sf"/>
</dbReference>
<feature type="domain" description="HTH tetR-type" evidence="5">
    <location>
        <begin position="16"/>
        <end position="76"/>
    </location>
</feature>
<gene>
    <name evidence="6" type="ORF">GCM10011575_02500</name>
</gene>
<dbReference type="SUPFAM" id="SSF48498">
    <property type="entry name" value="Tetracyclin repressor-like, C-terminal domain"/>
    <property type="match status" value="1"/>
</dbReference>
<evidence type="ECO:0000256" key="4">
    <source>
        <dbReference type="PROSITE-ProRule" id="PRU00335"/>
    </source>
</evidence>
<dbReference type="PROSITE" id="PS50977">
    <property type="entry name" value="HTH_TETR_2"/>
    <property type="match status" value="1"/>
</dbReference>
<dbReference type="EMBL" id="BMMZ01000001">
    <property type="protein sequence ID" value="GGL48164.1"/>
    <property type="molecule type" value="Genomic_DNA"/>
</dbReference>
<dbReference type="InterPro" id="IPR050109">
    <property type="entry name" value="HTH-type_TetR-like_transc_reg"/>
</dbReference>
<organism evidence="6 7">
    <name type="scientific">Microlunatus endophyticus</name>
    <dbReference type="NCBI Taxonomy" id="1716077"/>
    <lineage>
        <taxon>Bacteria</taxon>
        <taxon>Bacillati</taxon>
        <taxon>Actinomycetota</taxon>
        <taxon>Actinomycetes</taxon>
        <taxon>Propionibacteriales</taxon>
        <taxon>Propionibacteriaceae</taxon>
        <taxon>Microlunatus</taxon>
    </lineage>
</organism>
<dbReference type="PANTHER" id="PTHR30055">
    <property type="entry name" value="HTH-TYPE TRANSCRIPTIONAL REGULATOR RUTR"/>
    <property type="match status" value="1"/>
</dbReference>
<dbReference type="Pfam" id="PF00440">
    <property type="entry name" value="TetR_N"/>
    <property type="match status" value="1"/>
</dbReference>
<reference evidence="6" key="2">
    <citation type="submission" date="2020-09" db="EMBL/GenBank/DDBJ databases">
        <authorList>
            <person name="Sun Q."/>
            <person name="Zhou Y."/>
        </authorList>
    </citation>
    <scope>NUCLEOTIDE SEQUENCE</scope>
    <source>
        <strain evidence="6">CGMCC 4.7306</strain>
    </source>
</reference>
<dbReference type="GO" id="GO:0000976">
    <property type="term" value="F:transcription cis-regulatory region binding"/>
    <property type="evidence" value="ECO:0007669"/>
    <property type="project" value="TreeGrafter"/>
</dbReference>
<evidence type="ECO:0000313" key="7">
    <source>
        <dbReference type="Proteomes" id="UP000613840"/>
    </source>
</evidence>
<dbReference type="PANTHER" id="PTHR30055:SF243">
    <property type="entry name" value="HTH-TYPE TRANSCRIPTIONAL REGULATOR RV1816"/>
    <property type="match status" value="1"/>
</dbReference>
<proteinExistence type="predicted"/>
<name>A0A917S046_9ACTN</name>
<dbReference type="RefSeq" id="WP_188893356.1">
    <property type="nucleotide sequence ID" value="NZ_BMMZ01000001.1"/>
</dbReference>